<evidence type="ECO:0000256" key="1">
    <source>
        <dbReference type="SAM" id="Phobius"/>
    </source>
</evidence>
<keyword evidence="1" id="KW-1133">Transmembrane helix</keyword>
<sequence>MTSRKLVGLFVKTLLLGGIVGLITSFFIKPASYAVNLSPFDAFELLGVILFFLVMGFLSSVISQAGFFAYLFVNQFGLSLFRSFWPTVQTLLIAFVVFDLVYFPYSEASGDVSLGWFILMAAAILGYGWVISEIKARETKRRAFIPALFLMVVMTTVEWVPGLRTTGTDYAWLMIIPLLACNTYQLLILHRLTGSGNADNGAKTNTKVKTNQSKA</sequence>
<dbReference type="Pfam" id="PF14089">
    <property type="entry name" value="KbaA"/>
    <property type="match status" value="1"/>
</dbReference>
<dbReference type="InterPro" id="IPR024164">
    <property type="entry name" value="KinB-signalling_activ"/>
</dbReference>
<dbReference type="EMBL" id="JBHTGR010000008">
    <property type="protein sequence ID" value="MFC7746695.1"/>
    <property type="molecule type" value="Genomic_DNA"/>
</dbReference>
<reference evidence="3" key="1">
    <citation type="journal article" date="2019" name="Int. J. Syst. Evol. Microbiol.">
        <title>The Global Catalogue of Microorganisms (GCM) 10K type strain sequencing project: providing services to taxonomists for standard genome sequencing and annotation.</title>
        <authorList>
            <consortium name="The Broad Institute Genomics Platform"/>
            <consortium name="The Broad Institute Genome Sequencing Center for Infectious Disease"/>
            <person name="Wu L."/>
            <person name="Ma J."/>
        </authorList>
    </citation>
    <scope>NUCLEOTIDE SEQUENCE [LARGE SCALE GENOMIC DNA]</scope>
    <source>
        <strain evidence="3">JCM 30234</strain>
    </source>
</reference>
<evidence type="ECO:0000313" key="2">
    <source>
        <dbReference type="EMBL" id="MFC7746695.1"/>
    </source>
</evidence>
<feature type="transmembrane region" description="Helical" evidence="1">
    <location>
        <begin position="7"/>
        <end position="28"/>
    </location>
</feature>
<protein>
    <submittedName>
        <fullName evidence="2">KinB-signaling pathway activation protein</fullName>
    </submittedName>
</protein>
<dbReference type="SMART" id="SM01251">
    <property type="entry name" value="KbaA"/>
    <property type="match status" value="1"/>
</dbReference>
<feature type="transmembrane region" description="Helical" evidence="1">
    <location>
        <begin position="114"/>
        <end position="131"/>
    </location>
</feature>
<dbReference type="PIRSF" id="PIRSF029886">
    <property type="entry name" value="KBAA"/>
    <property type="match status" value="1"/>
</dbReference>
<proteinExistence type="predicted"/>
<keyword evidence="3" id="KW-1185">Reference proteome</keyword>
<keyword evidence="1" id="KW-0472">Membrane</keyword>
<feature type="transmembrane region" description="Helical" evidence="1">
    <location>
        <begin position="170"/>
        <end position="189"/>
    </location>
</feature>
<dbReference type="Proteomes" id="UP001596620">
    <property type="component" value="Unassembled WGS sequence"/>
</dbReference>
<organism evidence="2 3">
    <name type="scientific">Lentibacillus kimchii</name>
    <dbReference type="NCBI Taxonomy" id="1542911"/>
    <lineage>
        <taxon>Bacteria</taxon>
        <taxon>Bacillati</taxon>
        <taxon>Bacillota</taxon>
        <taxon>Bacilli</taxon>
        <taxon>Bacillales</taxon>
        <taxon>Bacillaceae</taxon>
        <taxon>Lentibacillus</taxon>
    </lineage>
</organism>
<dbReference type="RefSeq" id="WP_382358204.1">
    <property type="nucleotide sequence ID" value="NZ_JBHTGR010000008.1"/>
</dbReference>
<feature type="transmembrane region" description="Helical" evidence="1">
    <location>
        <begin position="84"/>
        <end position="102"/>
    </location>
</feature>
<name>A0ABW2UVP2_9BACI</name>
<keyword evidence="1" id="KW-0812">Transmembrane</keyword>
<feature type="transmembrane region" description="Helical" evidence="1">
    <location>
        <begin position="143"/>
        <end position="164"/>
    </location>
</feature>
<accession>A0ABW2UVP2</accession>
<gene>
    <name evidence="2" type="ORF">ACFQU8_05495</name>
</gene>
<comment type="caution">
    <text evidence="2">The sequence shown here is derived from an EMBL/GenBank/DDBJ whole genome shotgun (WGS) entry which is preliminary data.</text>
</comment>
<feature type="transmembrane region" description="Helical" evidence="1">
    <location>
        <begin position="48"/>
        <end position="72"/>
    </location>
</feature>
<evidence type="ECO:0000313" key="3">
    <source>
        <dbReference type="Proteomes" id="UP001596620"/>
    </source>
</evidence>